<keyword evidence="4 9" id="KW-0547">Nucleotide-binding</keyword>
<dbReference type="Gene3D" id="3.40.50.620">
    <property type="entry name" value="HUPs"/>
    <property type="match status" value="2"/>
</dbReference>
<proteinExistence type="inferred from homology"/>
<keyword evidence="7 9" id="KW-0030">Aminoacyl-tRNA synthetase</keyword>
<sequence length="755" mass="87140">MEKYDHREVEEKWRERWEGEGINKTDLEGSKKPFYNLMMFPYPSAEGLHVGNMYAFTASDIYGRYKRMCGFDVFEPIGLDGFGIHSENYALKVGRHPAVHAQMTEVNFYSQLHKIGNMYDWSKKLETYDPDYYRWTQWIFVEMYKAGLAYRKKSEVNWCPKCKTVLADEQVIDGKCERCGTETQKKSLEQWFFRITKFAQKLLDNLDKLDWSEKIKVSQRNWIGKSEGMVLKFGEYECFTTRPDTVHGATFIAVASQNSKTNIQKSKEKEGKFTGKYAVNPATGKKIPVWEVNYVTAEYGTGAIMGVPAHDARDRQFATKYGIDIVEMQPDEGWWGRAEKEGWGKNETHFHLRDWLISRQRYWGPPIPMIYCESCANRGECWFSQNRGMCPADWDSPGWYPVPEEELPVRLPQIEDFQPEGKGKGPLAKHAEFYKTICPNCGGEARRETDVSDTFLDSAWYFLRYPSVGVNDKPWDREVTGRWLPVDMYTGGAEHANLHLLYSRFVTMVMHDLGHLKFEEPFKRFFAHGLIIKDGAKMSKSKGNVVNLDEYISKFGADALRTYMMFLGPVDQGGDFRDTGMEGMLRFINRLARIEITGEMTVLDKDLHRLVKKVGEDIDRRHYNTAISSIMEFLNKVKEIGGLGKKQAGVFWRVLAPFAPHLAEEMWERLGGEFSVHQQAWPEYDPKLILEEKAVIVVQIDGKLREKLEVEKEADQKTIEQMALASDKVRKYIGGKKYKIVFVPGKVLNLVTDAG</sequence>
<dbReference type="InterPro" id="IPR002300">
    <property type="entry name" value="aa-tRNA-synth_Ia"/>
</dbReference>
<dbReference type="PRINTS" id="PR00985">
    <property type="entry name" value="TRNASYNTHLEU"/>
</dbReference>
<evidence type="ECO:0000256" key="2">
    <source>
        <dbReference type="ARBA" id="ARBA00022490"/>
    </source>
</evidence>
<dbReference type="InterPro" id="IPR009008">
    <property type="entry name" value="Val/Leu/Ile-tRNA-synth_edit"/>
</dbReference>
<dbReference type="InterPro" id="IPR013155">
    <property type="entry name" value="M/V/L/I-tRNA-synth_anticd-bd"/>
</dbReference>
<dbReference type="Proteomes" id="UP000178176">
    <property type="component" value="Unassembled WGS sequence"/>
</dbReference>
<dbReference type="Pfam" id="PF08264">
    <property type="entry name" value="Anticodon_1"/>
    <property type="match status" value="1"/>
</dbReference>
<gene>
    <name evidence="9" type="primary">leuS</name>
    <name evidence="14" type="ORF">A2876_03030</name>
</gene>
<dbReference type="GO" id="GO:0002161">
    <property type="term" value="F:aminoacyl-tRNA deacylase activity"/>
    <property type="evidence" value="ECO:0007669"/>
    <property type="project" value="InterPro"/>
</dbReference>
<dbReference type="GO" id="GO:0005829">
    <property type="term" value="C:cytosol"/>
    <property type="evidence" value="ECO:0007669"/>
    <property type="project" value="TreeGrafter"/>
</dbReference>
<evidence type="ECO:0000259" key="12">
    <source>
        <dbReference type="Pfam" id="PF08264"/>
    </source>
</evidence>
<keyword evidence="3 9" id="KW-0436">Ligase</keyword>
<comment type="catalytic activity">
    <reaction evidence="8 9">
        <text>tRNA(Leu) + L-leucine + ATP = L-leucyl-tRNA(Leu) + AMP + diphosphate</text>
        <dbReference type="Rhea" id="RHEA:11688"/>
        <dbReference type="Rhea" id="RHEA-COMP:9613"/>
        <dbReference type="Rhea" id="RHEA-COMP:9622"/>
        <dbReference type="ChEBI" id="CHEBI:30616"/>
        <dbReference type="ChEBI" id="CHEBI:33019"/>
        <dbReference type="ChEBI" id="CHEBI:57427"/>
        <dbReference type="ChEBI" id="CHEBI:78442"/>
        <dbReference type="ChEBI" id="CHEBI:78494"/>
        <dbReference type="ChEBI" id="CHEBI:456215"/>
        <dbReference type="EC" id="6.1.1.4"/>
    </reaction>
</comment>
<dbReference type="Pfam" id="PF00133">
    <property type="entry name" value="tRNA-synt_1"/>
    <property type="match status" value="2"/>
</dbReference>
<feature type="domain" description="Aminoacyl-tRNA synthetase class Ia" evidence="11">
    <location>
        <begin position="439"/>
        <end position="565"/>
    </location>
</feature>
<dbReference type="HAMAP" id="MF_00049_B">
    <property type="entry name" value="Leu_tRNA_synth_B"/>
    <property type="match status" value="1"/>
</dbReference>
<evidence type="ECO:0000256" key="6">
    <source>
        <dbReference type="ARBA" id="ARBA00022917"/>
    </source>
</evidence>
<accession>A0A1F4YFA9</accession>
<feature type="domain" description="Leucyl-tRNA synthetase editing" evidence="13">
    <location>
        <begin position="257"/>
        <end position="327"/>
    </location>
</feature>
<dbReference type="InterPro" id="IPR002302">
    <property type="entry name" value="Leu-tRNA-ligase"/>
</dbReference>
<evidence type="ECO:0000313" key="15">
    <source>
        <dbReference type="Proteomes" id="UP000178176"/>
    </source>
</evidence>
<dbReference type="CDD" id="cd00812">
    <property type="entry name" value="LeuRS_core"/>
    <property type="match status" value="1"/>
</dbReference>
<dbReference type="SUPFAM" id="SSF50677">
    <property type="entry name" value="ValRS/IleRS/LeuRS editing domain"/>
    <property type="match status" value="1"/>
</dbReference>
<feature type="binding site" evidence="9">
    <location>
        <position position="540"/>
    </location>
    <ligand>
        <name>ATP</name>
        <dbReference type="ChEBI" id="CHEBI:30616"/>
    </ligand>
</feature>
<comment type="caution">
    <text evidence="9">Lacks conserved residue(s) required for the propagation of feature annotation.</text>
</comment>
<protein>
    <recommendedName>
        <fullName evidence="9">Leucine--tRNA ligase</fullName>
        <ecNumber evidence="9">6.1.1.4</ecNumber>
    </recommendedName>
    <alternativeName>
        <fullName evidence="9">Leucyl-tRNA synthetase</fullName>
        <shortName evidence="9">LeuRS</shortName>
    </alternativeName>
</protein>
<keyword evidence="6 9" id="KW-0648">Protein biosynthesis</keyword>
<comment type="caution">
    <text evidence="14">The sequence shown here is derived from an EMBL/GenBank/DDBJ whole genome shotgun (WGS) entry which is preliminary data.</text>
</comment>
<evidence type="ECO:0000313" key="14">
    <source>
        <dbReference type="EMBL" id="OGC92631.1"/>
    </source>
</evidence>
<reference evidence="14 15" key="1">
    <citation type="journal article" date="2016" name="Nat. Commun.">
        <title>Thousands of microbial genomes shed light on interconnected biogeochemical processes in an aquifer system.</title>
        <authorList>
            <person name="Anantharaman K."/>
            <person name="Brown C.T."/>
            <person name="Hug L.A."/>
            <person name="Sharon I."/>
            <person name="Castelle C.J."/>
            <person name="Probst A.J."/>
            <person name="Thomas B.C."/>
            <person name="Singh A."/>
            <person name="Wilkins M.J."/>
            <person name="Karaoz U."/>
            <person name="Brodie E.L."/>
            <person name="Williams K.H."/>
            <person name="Hubbard S.S."/>
            <person name="Banfield J.F."/>
        </authorList>
    </citation>
    <scope>NUCLEOTIDE SEQUENCE [LARGE SCALE GENOMIC DNA]</scope>
</reference>
<dbReference type="SUPFAM" id="SSF52374">
    <property type="entry name" value="Nucleotidylyl transferase"/>
    <property type="match status" value="1"/>
</dbReference>
<dbReference type="InterPro" id="IPR009080">
    <property type="entry name" value="tRNAsynth_Ia_anticodon-bd"/>
</dbReference>
<evidence type="ECO:0000259" key="11">
    <source>
        <dbReference type="Pfam" id="PF00133"/>
    </source>
</evidence>
<organism evidence="14 15">
    <name type="scientific">Candidatus Amesbacteria bacterium RIFCSPHIGHO2_01_FULL_48_32b</name>
    <dbReference type="NCBI Taxonomy" id="1797253"/>
    <lineage>
        <taxon>Bacteria</taxon>
        <taxon>Candidatus Amesiibacteriota</taxon>
    </lineage>
</organism>
<dbReference type="CDD" id="cd07958">
    <property type="entry name" value="Anticodon_Ia_Leu_BEm"/>
    <property type="match status" value="1"/>
</dbReference>
<dbReference type="InterPro" id="IPR014729">
    <property type="entry name" value="Rossmann-like_a/b/a_fold"/>
</dbReference>
<evidence type="ECO:0000256" key="7">
    <source>
        <dbReference type="ARBA" id="ARBA00023146"/>
    </source>
</evidence>
<dbReference type="SUPFAM" id="SSF47323">
    <property type="entry name" value="Anticodon-binding domain of a subclass of class I aminoacyl-tRNA synthetases"/>
    <property type="match status" value="1"/>
</dbReference>
<name>A0A1F4YFA9_9BACT</name>
<dbReference type="GO" id="GO:0005524">
    <property type="term" value="F:ATP binding"/>
    <property type="evidence" value="ECO:0007669"/>
    <property type="project" value="UniProtKB-UniRule"/>
</dbReference>
<dbReference type="EMBL" id="MEXH01000011">
    <property type="protein sequence ID" value="OGC92631.1"/>
    <property type="molecule type" value="Genomic_DNA"/>
</dbReference>
<comment type="subcellular location">
    <subcellularLocation>
        <location evidence="9">Cytoplasm</location>
    </subcellularLocation>
</comment>
<evidence type="ECO:0000256" key="4">
    <source>
        <dbReference type="ARBA" id="ARBA00022741"/>
    </source>
</evidence>
<keyword evidence="5 9" id="KW-0067">ATP-binding</keyword>
<dbReference type="Pfam" id="PF13603">
    <property type="entry name" value="tRNA-synt_1_2"/>
    <property type="match status" value="1"/>
</dbReference>
<evidence type="ECO:0000256" key="9">
    <source>
        <dbReference type="HAMAP-Rule" id="MF_00049"/>
    </source>
</evidence>
<dbReference type="InterPro" id="IPR001412">
    <property type="entry name" value="aa-tRNA-synth_I_CS"/>
</dbReference>
<dbReference type="InterPro" id="IPR025709">
    <property type="entry name" value="Leu_tRNA-synth_edit"/>
</dbReference>
<evidence type="ECO:0000256" key="3">
    <source>
        <dbReference type="ARBA" id="ARBA00022598"/>
    </source>
</evidence>
<dbReference type="GO" id="GO:0006429">
    <property type="term" value="P:leucyl-tRNA aminoacylation"/>
    <property type="evidence" value="ECO:0007669"/>
    <property type="project" value="UniProtKB-UniRule"/>
</dbReference>
<evidence type="ECO:0000256" key="10">
    <source>
        <dbReference type="RuleBase" id="RU363035"/>
    </source>
</evidence>
<evidence type="ECO:0000259" key="13">
    <source>
        <dbReference type="Pfam" id="PF13603"/>
    </source>
</evidence>
<evidence type="ECO:0000256" key="1">
    <source>
        <dbReference type="ARBA" id="ARBA00005594"/>
    </source>
</evidence>
<evidence type="ECO:0000256" key="8">
    <source>
        <dbReference type="ARBA" id="ARBA00047469"/>
    </source>
</evidence>
<evidence type="ECO:0000256" key="5">
    <source>
        <dbReference type="ARBA" id="ARBA00022840"/>
    </source>
</evidence>
<keyword evidence="2 9" id="KW-0963">Cytoplasm</keyword>
<feature type="short sequence motif" description="'KMSKS' region" evidence="9">
    <location>
        <begin position="537"/>
        <end position="541"/>
    </location>
</feature>
<dbReference type="PANTHER" id="PTHR43740">
    <property type="entry name" value="LEUCYL-TRNA SYNTHETASE"/>
    <property type="match status" value="1"/>
</dbReference>
<dbReference type="PROSITE" id="PS00178">
    <property type="entry name" value="AA_TRNA_LIGASE_I"/>
    <property type="match status" value="1"/>
</dbReference>
<feature type="domain" description="Aminoacyl-tRNA synthetase class Ia" evidence="11">
    <location>
        <begin position="13"/>
        <end position="218"/>
    </location>
</feature>
<dbReference type="EC" id="6.1.1.4" evidence="9"/>
<dbReference type="FunFam" id="1.10.730.10:FF:000002">
    <property type="entry name" value="Leucine--tRNA ligase"/>
    <property type="match status" value="1"/>
</dbReference>
<dbReference type="GO" id="GO:0004823">
    <property type="term" value="F:leucine-tRNA ligase activity"/>
    <property type="evidence" value="ECO:0007669"/>
    <property type="project" value="UniProtKB-UniRule"/>
</dbReference>
<comment type="similarity">
    <text evidence="1 9 10">Belongs to the class-I aminoacyl-tRNA synthetase family.</text>
</comment>
<dbReference type="AlphaFoldDB" id="A0A1F4YFA9"/>
<dbReference type="PANTHER" id="PTHR43740:SF2">
    <property type="entry name" value="LEUCINE--TRNA LIGASE, MITOCHONDRIAL"/>
    <property type="match status" value="1"/>
</dbReference>
<feature type="domain" description="Methionyl/Valyl/Leucyl/Isoleucyl-tRNA synthetase anticodon-binding" evidence="12">
    <location>
        <begin position="606"/>
        <end position="717"/>
    </location>
</feature>
<dbReference type="Gene3D" id="1.10.730.10">
    <property type="entry name" value="Isoleucyl-tRNA Synthetase, Domain 1"/>
    <property type="match status" value="1"/>
</dbReference>